<feature type="region of interest" description="Disordered" evidence="1">
    <location>
        <begin position="1"/>
        <end position="25"/>
    </location>
</feature>
<dbReference type="AlphaFoldDB" id="A0AAE1DA87"/>
<keyword evidence="3" id="KW-1185">Reference proteome</keyword>
<evidence type="ECO:0000313" key="3">
    <source>
        <dbReference type="Proteomes" id="UP001283361"/>
    </source>
</evidence>
<dbReference type="EMBL" id="JAWDGP010004588">
    <property type="protein sequence ID" value="KAK3763229.1"/>
    <property type="molecule type" value="Genomic_DNA"/>
</dbReference>
<accession>A0AAE1DA87</accession>
<sequence>MSLESYKRCSGDEGKQFSDHPDDTNIKGHRIDLTFEYPVRQASYPVPHHPTAITVSGHGRRHRLSTVQKCQGYRPLA</sequence>
<comment type="caution">
    <text evidence="2">The sequence shown here is derived from an EMBL/GenBank/DDBJ whole genome shotgun (WGS) entry which is preliminary data.</text>
</comment>
<reference evidence="2" key="1">
    <citation type="journal article" date="2023" name="G3 (Bethesda)">
        <title>A reference genome for the long-term kleptoplast-retaining sea slug Elysia crispata morphotype clarki.</title>
        <authorList>
            <person name="Eastman K.E."/>
            <person name="Pendleton A.L."/>
            <person name="Shaikh M.A."/>
            <person name="Suttiyut T."/>
            <person name="Ogas R."/>
            <person name="Tomko P."/>
            <person name="Gavelis G."/>
            <person name="Widhalm J.R."/>
            <person name="Wisecaver J.H."/>
        </authorList>
    </citation>
    <scope>NUCLEOTIDE SEQUENCE</scope>
    <source>
        <strain evidence="2">ECLA1</strain>
    </source>
</reference>
<proteinExistence type="predicted"/>
<dbReference type="Proteomes" id="UP001283361">
    <property type="component" value="Unassembled WGS sequence"/>
</dbReference>
<evidence type="ECO:0000256" key="1">
    <source>
        <dbReference type="SAM" id="MobiDB-lite"/>
    </source>
</evidence>
<name>A0AAE1DA87_9GAST</name>
<protein>
    <submittedName>
        <fullName evidence="2">Uncharacterized protein</fullName>
    </submittedName>
</protein>
<organism evidence="2 3">
    <name type="scientific">Elysia crispata</name>
    <name type="common">lettuce slug</name>
    <dbReference type="NCBI Taxonomy" id="231223"/>
    <lineage>
        <taxon>Eukaryota</taxon>
        <taxon>Metazoa</taxon>
        <taxon>Spiralia</taxon>
        <taxon>Lophotrochozoa</taxon>
        <taxon>Mollusca</taxon>
        <taxon>Gastropoda</taxon>
        <taxon>Heterobranchia</taxon>
        <taxon>Euthyneura</taxon>
        <taxon>Panpulmonata</taxon>
        <taxon>Sacoglossa</taxon>
        <taxon>Placobranchoidea</taxon>
        <taxon>Plakobranchidae</taxon>
        <taxon>Elysia</taxon>
    </lineage>
</organism>
<gene>
    <name evidence="2" type="ORF">RRG08_064819</name>
</gene>
<evidence type="ECO:0000313" key="2">
    <source>
        <dbReference type="EMBL" id="KAK3763229.1"/>
    </source>
</evidence>